<name>G0MZ38_CAEBE</name>
<dbReference type="eggNOG" id="ENOG502TIKX">
    <property type="taxonomic scope" value="Eukaryota"/>
</dbReference>
<sequence length="198" mass="22872">MSSNTIQMSLTPRIPSSGIQRVQKRSSDYSDVRKYTDYLIQGISKPFALQSLLKMNCSIHVFVSCQTEEVLHRMYTNISELQELVERLKEKLATLRKQETYRLENYEKPMDHTKSVHVSSQKEAIEMYKKQQEEKNQMEFNKLFSDALEATRRTSVELKSKKVDYSKYKITKRTKKPSTSSTSSNSSSNSSSPNGSVF</sequence>
<organism evidence="4">
    <name type="scientific">Caenorhabditis brenneri</name>
    <name type="common">Nematode worm</name>
    <dbReference type="NCBI Taxonomy" id="135651"/>
    <lineage>
        <taxon>Eukaryota</taxon>
        <taxon>Metazoa</taxon>
        <taxon>Ecdysozoa</taxon>
        <taxon>Nematoda</taxon>
        <taxon>Chromadorea</taxon>
        <taxon>Rhabditida</taxon>
        <taxon>Rhabditina</taxon>
        <taxon>Rhabditomorpha</taxon>
        <taxon>Rhabditoidea</taxon>
        <taxon>Rhabditidae</taxon>
        <taxon>Peloderinae</taxon>
        <taxon>Caenorhabditis</taxon>
    </lineage>
</organism>
<gene>
    <name evidence="3" type="ORF">CAEBREN_24508</name>
</gene>
<dbReference type="OrthoDB" id="5842851at2759"/>
<feature type="coiled-coil region" evidence="1">
    <location>
        <begin position="71"/>
        <end position="98"/>
    </location>
</feature>
<dbReference type="EMBL" id="GL379822">
    <property type="protein sequence ID" value="EGT48186.1"/>
    <property type="molecule type" value="Genomic_DNA"/>
</dbReference>
<protein>
    <submittedName>
        <fullName evidence="3">Uncharacterized protein</fullName>
    </submittedName>
</protein>
<dbReference type="OMA" id="RMYTNIS"/>
<keyword evidence="1" id="KW-0175">Coiled coil</keyword>
<reference evidence="4" key="1">
    <citation type="submission" date="2011-07" db="EMBL/GenBank/DDBJ databases">
        <authorList>
            <consortium name="Caenorhabditis brenneri Sequencing and Analysis Consortium"/>
            <person name="Wilson R.K."/>
        </authorList>
    </citation>
    <scope>NUCLEOTIDE SEQUENCE [LARGE SCALE GENOMIC DNA]</scope>
    <source>
        <strain evidence="4">PB2801</strain>
    </source>
</reference>
<dbReference type="Proteomes" id="UP000008068">
    <property type="component" value="Unassembled WGS sequence"/>
</dbReference>
<keyword evidence="4" id="KW-1185">Reference proteome</keyword>
<feature type="compositionally biased region" description="Low complexity" evidence="2">
    <location>
        <begin position="178"/>
        <end position="192"/>
    </location>
</feature>
<dbReference type="FunCoup" id="G0MZ38">
    <property type="interactions" value="1048"/>
</dbReference>
<feature type="region of interest" description="Disordered" evidence="2">
    <location>
        <begin position="167"/>
        <end position="198"/>
    </location>
</feature>
<evidence type="ECO:0000313" key="4">
    <source>
        <dbReference type="Proteomes" id="UP000008068"/>
    </source>
</evidence>
<dbReference type="InParanoid" id="G0MZ38"/>
<dbReference type="HOGENOM" id="CLU_119205_0_0_1"/>
<evidence type="ECO:0000256" key="2">
    <source>
        <dbReference type="SAM" id="MobiDB-lite"/>
    </source>
</evidence>
<evidence type="ECO:0000313" key="3">
    <source>
        <dbReference type="EMBL" id="EGT48186.1"/>
    </source>
</evidence>
<evidence type="ECO:0000256" key="1">
    <source>
        <dbReference type="SAM" id="Coils"/>
    </source>
</evidence>
<proteinExistence type="predicted"/>
<dbReference type="AlphaFoldDB" id="G0MZ38"/>
<accession>G0MZ38</accession>